<dbReference type="GeneID" id="39746024"/>
<protein>
    <submittedName>
        <fullName evidence="3">Uncharacterized protein</fullName>
    </submittedName>
</protein>
<proteinExistence type="predicted"/>
<dbReference type="EMBL" id="BDQF01000003">
    <property type="protein sequence ID" value="GAW79316.1"/>
    <property type="molecule type" value="Genomic_DNA"/>
</dbReference>
<dbReference type="RefSeq" id="XP_028541905.1">
    <property type="nucleotide sequence ID" value="XM_028686104.1"/>
</dbReference>
<dbReference type="OrthoDB" id="440020at2759"/>
<dbReference type="OMA" id="LKICVEC"/>
<gene>
    <name evidence="3" type="ORF">PGO_031200</name>
</gene>
<feature type="compositionally biased region" description="Polar residues" evidence="2">
    <location>
        <begin position="221"/>
        <end position="242"/>
    </location>
</feature>
<dbReference type="AlphaFoldDB" id="A0A1Y1J9Z4"/>
<feature type="compositionally biased region" description="Low complexity" evidence="2">
    <location>
        <begin position="567"/>
        <end position="584"/>
    </location>
</feature>
<feature type="region of interest" description="Disordered" evidence="2">
    <location>
        <begin position="916"/>
        <end position="938"/>
    </location>
</feature>
<feature type="coiled-coil region" evidence="1">
    <location>
        <begin position="690"/>
        <end position="751"/>
    </location>
</feature>
<keyword evidence="1" id="KW-0175">Coiled coil</keyword>
<accession>A0A1Y1J9Z4</accession>
<feature type="compositionally biased region" description="Basic and acidic residues" evidence="2">
    <location>
        <begin position="256"/>
        <end position="292"/>
    </location>
</feature>
<feature type="region of interest" description="Disordered" evidence="2">
    <location>
        <begin position="565"/>
        <end position="600"/>
    </location>
</feature>
<keyword evidence="4" id="KW-1185">Reference proteome</keyword>
<sequence length="969" mass="113750">MFNGIIGNQMKHAKNVIEGMKEHLKCTAKEATKNMNYPFCKAPCNIDNFKNTIYINEGEIVINKKFYENLFNNKKGNDNDDKTMDKAKNSNQDIFTCNTNDIIIKGNYNFGFHVQIIYENEENKIIAYAYDKETKKKIPCIYRWKRVYSDKRCDLVDRDFGAEYTVGTGANIDNIGNYRRNYTKRSKYGSEYELTCDDIGLKICVECSYLSEEQLTEERTVSSYPWNDSQTSEGSLPQNSEGSDAIVEGNVLGGRSDNRSDKYGDNRSDKYGDNRSDKYGDNRLDKYGDNRSDKYGDNCIDNHFYNDASSFKSIFTENNHRGTSRLNPFPQNKFRYDEVSNVPSRTSSRFRLRSNHHHVEEKEKENHYNDKKEYLISNSCEMSNNKNNSVDTTEMRGHIESSYSVKTYNTNEKYHGVAEAEIGPFFLNEKTKKMLQVIIHNDIIRYPIYILKKRNRKESNTMHDYAMNEGNTIPHPFENRKTNLFDSDEDDDYNSLDNNKANLNMDNEHTDHIYMLYIHKNEINIVNQNNVDKQMWNHKFNDIYPYVEFLHPKGCDKNLSIWKGPRRSCSNSSISGRSVINSNSDSRNPNIRTEKESGSTNDDTIGKGFLLHTKDSEYYVCKCIYKRHRDLITIILRYMHANLHILNDYIFNNINENFQNTRAKNIFDNVDVNSILENVNKELLMNRKLNQKYIHKINKLRGEKNMLEEDLKNTIEAFQEQLDTVKRFKDENELIRTNENLMKEIKILQDKYKNVDLFFKNKYKLLLNDIQRYKKLVEECNPRVNSKEAEQLREKLQIIEQEKKDLLNKNIKMNNIYNEEKKSKTELEKQLMGLSLKMENLNKSLEEEKSKGKRNSRYLKEIEELKKNNIIMQQKNATMSDQVNILVTEKNRLTKLVDSLTKDIEKAKTSGNIRSAENQKKFPKPQASNNLGESDENERKLLKEIASLRDENELLKKRIKKFAKYNAVP</sequence>
<dbReference type="Proteomes" id="UP000195521">
    <property type="component" value="Unassembled WGS sequence"/>
</dbReference>
<reference evidence="4" key="1">
    <citation type="submission" date="2017-04" db="EMBL/GenBank/DDBJ databases">
        <title>Plasmodium gonderi genome.</title>
        <authorList>
            <person name="Arisue N."/>
            <person name="Honma H."/>
            <person name="Kawai S."/>
            <person name="Tougan T."/>
            <person name="Tanabe K."/>
            <person name="Horii T."/>
        </authorList>
    </citation>
    <scope>NUCLEOTIDE SEQUENCE [LARGE SCALE GENOMIC DNA]</scope>
    <source>
        <strain evidence="4">ATCC 30045</strain>
    </source>
</reference>
<organism evidence="3 4">
    <name type="scientific">Plasmodium gonderi</name>
    <dbReference type="NCBI Taxonomy" id="77519"/>
    <lineage>
        <taxon>Eukaryota</taxon>
        <taxon>Sar</taxon>
        <taxon>Alveolata</taxon>
        <taxon>Apicomplexa</taxon>
        <taxon>Aconoidasida</taxon>
        <taxon>Haemosporida</taxon>
        <taxon>Plasmodiidae</taxon>
        <taxon>Plasmodium</taxon>
        <taxon>Plasmodium (Plasmodium)</taxon>
    </lineage>
</organism>
<comment type="caution">
    <text evidence="3">The sequence shown here is derived from an EMBL/GenBank/DDBJ whole genome shotgun (WGS) entry which is preliminary data.</text>
</comment>
<evidence type="ECO:0000313" key="4">
    <source>
        <dbReference type="Proteomes" id="UP000195521"/>
    </source>
</evidence>
<name>A0A1Y1J9Z4_PLAGO</name>
<evidence type="ECO:0000256" key="1">
    <source>
        <dbReference type="SAM" id="Coils"/>
    </source>
</evidence>
<feature type="region of interest" description="Disordered" evidence="2">
    <location>
        <begin position="220"/>
        <end position="292"/>
    </location>
</feature>
<evidence type="ECO:0000313" key="3">
    <source>
        <dbReference type="EMBL" id="GAW79316.1"/>
    </source>
</evidence>
<evidence type="ECO:0000256" key="2">
    <source>
        <dbReference type="SAM" id="MobiDB-lite"/>
    </source>
</evidence>